<dbReference type="Pfam" id="PF11706">
    <property type="entry name" value="zf-CGNR"/>
    <property type="match status" value="1"/>
</dbReference>
<organism evidence="2 3">
    <name type="scientific">Actinoplanes sandaracinus</name>
    <dbReference type="NCBI Taxonomy" id="3045177"/>
    <lineage>
        <taxon>Bacteria</taxon>
        <taxon>Bacillati</taxon>
        <taxon>Actinomycetota</taxon>
        <taxon>Actinomycetes</taxon>
        <taxon>Micromonosporales</taxon>
        <taxon>Micromonosporaceae</taxon>
        <taxon>Actinoplanes</taxon>
    </lineage>
</organism>
<reference evidence="2 3" key="1">
    <citation type="submission" date="2023-05" db="EMBL/GenBank/DDBJ databases">
        <title>Actinoplanes sp. NEAU-A12 genome sequencing.</title>
        <authorList>
            <person name="Wang Z.-S."/>
        </authorList>
    </citation>
    <scope>NUCLEOTIDE SEQUENCE [LARGE SCALE GENOMIC DNA]</scope>
    <source>
        <strain evidence="2 3">NEAU-A12</strain>
    </source>
</reference>
<sequence length="211" mass="22953">MSGPVAQPAAKEELPLLGEEFAVEFANSLYRSPHEHLDFLATPPAVRSWFSLAQPAAGLTLPREVSAELARDLRSVRDAVRALLEHAAAVRGPARPPYGPETATAVQTLHASARRARAHLILEASAGSEGPGWTLSHEGPLPDVLVAATASRCILFLGGEDIGNVRICARPGCPMLFVRRHRARRYCHESCGHNLRQARYYRARTVRTAAQ</sequence>
<dbReference type="SUPFAM" id="SSF160904">
    <property type="entry name" value="Jann2411-like"/>
    <property type="match status" value="1"/>
</dbReference>
<dbReference type="Proteomes" id="UP001241758">
    <property type="component" value="Unassembled WGS sequence"/>
</dbReference>
<protein>
    <submittedName>
        <fullName evidence="2">ABATE domain-containing protein</fullName>
    </submittedName>
</protein>
<keyword evidence="3" id="KW-1185">Reference proteome</keyword>
<proteinExistence type="predicted"/>
<comment type="caution">
    <text evidence="2">The sequence shown here is derived from an EMBL/GenBank/DDBJ whole genome shotgun (WGS) entry which is preliminary data.</text>
</comment>
<dbReference type="InterPro" id="IPR010852">
    <property type="entry name" value="ABATE"/>
</dbReference>
<dbReference type="InterPro" id="IPR021005">
    <property type="entry name" value="Znf_CGNR"/>
</dbReference>
<dbReference type="RefSeq" id="WP_282766209.1">
    <property type="nucleotide sequence ID" value="NZ_JASCTH010000037.1"/>
</dbReference>
<evidence type="ECO:0000313" key="2">
    <source>
        <dbReference type="EMBL" id="MDI6104788.1"/>
    </source>
</evidence>
<evidence type="ECO:0000259" key="1">
    <source>
        <dbReference type="Pfam" id="PF11706"/>
    </source>
</evidence>
<accession>A0ABT6WYG5</accession>
<gene>
    <name evidence="2" type="ORF">QLQ12_39975</name>
</gene>
<name>A0ABT6WYG5_9ACTN</name>
<dbReference type="InterPro" id="IPR023286">
    <property type="entry name" value="ABATE_dom_sf"/>
</dbReference>
<dbReference type="Gene3D" id="1.10.3300.10">
    <property type="entry name" value="Jann2411-like domain"/>
    <property type="match status" value="1"/>
</dbReference>
<dbReference type="EMBL" id="JASCTH010000037">
    <property type="protein sequence ID" value="MDI6104788.1"/>
    <property type="molecule type" value="Genomic_DNA"/>
</dbReference>
<dbReference type="Pfam" id="PF07336">
    <property type="entry name" value="ABATE"/>
    <property type="match status" value="1"/>
</dbReference>
<evidence type="ECO:0000313" key="3">
    <source>
        <dbReference type="Proteomes" id="UP001241758"/>
    </source>
</evidence>
<dbReference type="PANTHER" id="PTHR35525">
    <property type="entry name" value="BLL6575 PROTEIN"/>
    <property type="match status" value="1"/>
</dbReference>
<feature type="domain" description="Zinc finger CGNR" evidence="1">
    <location>
        <begin position="165"/>
        <end position="202"/>
    </location>
</feature>
<dbReference type="PANTHER" id="PTHR35525:SF3">
    <property type="entry name" value="BLL6575 PROTEIN"/>
    <property type="match status" value="1"/>
</dbReference>